<dbReference type="InterPro" id="IPR036291">
    <property type="entry name" value="NAD(P)-bd_dom_sf"/>
</dbReference>
<evidence type="ECO:0000313" key="3">
    <source>
        <dbReference type="EMBL" id="PIB00023.1"/>
    </source>
</evidence>
<evidence type="ECO:0000259" key="2">
    <source>
        <dbReference type="SMART" id="SM00829"/>
    </source>
</evidence>
<dbReference type="Gene3D" id="3.40.50.720">
    <property type="entry name" value="NAD(P)-binding Rossmann-like Domain"/>
    <property type="match status" value="1"/>
</dbReference>
<dbReference type="Pfam" id="PF00107">
    <property type="entry name" value="ADH_zinc_N"/>
    <property type="match status" value="1"/>
</dbReference>
<dbReference type="InterPro" id="IPR013149">
    <property type="entry name" value="ADH-like_C"/>
</dbReference>
<dbReference type="InterPro" id="IPR020843">
    <property type="entry name" value="ER"/>
</dbReference>
<protein>
    <recommendedName>
        <fullName evidence="2">Enoyl reductase (ER) domain-containing protein</fullName>
    </recommendedName>
</protein>
<dbReference type="AlphaFoldDB" id="A0A2G5I6C9"/>
<dbReference type="Proteomes" id="UP001302367">
    <property type="component" value="Chromosome 3"/>
</dbReference>
<dbReference type="InterPro" id="IPR013154">
    <property type="entry name" value="ADH-like_N"/>
</dbReference>
<reference evidence="3 5" key="1">
    <citation type="submission" date="2015-10" db="EMBL/GenBank/DDBJ databases">
        <title>The cercosporin biosynthetic gene cluster was horizontally transferred to several fungal lineages and shown to be expanded in Cercospora beticola based on microsynteny with recipient genomes.</title>
        <authorList>
            <person name="De Jonge R."/>
            <person name="Ebert M.K."/>
            <person name="Suttle J.C."/>
            <person name="Jurick Ii W.M."/>
            <person name="Secor G.A."/>
            <person name="Thomma B.P."/>
            <person name="Van De Peer Y."/>
            <person name="Bolton M.D."/>
        </authorList>
    </citation>
    <scope>NUCLEOTIDE SEQUENCE [LARGE SCALE GENOMIC DNA]</scope>
    <source>
        <strain evidence="3 5">09-40</strain>
    </source>
</reference>
<keyword evidence="1" id="KW-0472">Membrane</keyword>
<evidence type="ECO:0000313" key="4">
    <source>
        <dbReference type="EMBL" id="WPB01020.1"/>
    </source>
</evidence>
<evidence type="ECO:0000313" key="6">
    <source>
        <dbReference type="Proteomes" id="UP001302367"/>
    </source>
</evidence>
<dbReference type="InterPro" id="IPR052711">
    <property type="entry name" value="Zinc_ADH-like"/>
</dbReference>
<keyword evidence="1" id="KW-1133">Transmembrane helix</keyword>
<dbReference type="PANTHER" id="PTHR45033">
    <property type="match status" value="1"/>
</dbReference>
<name>A0A2G5I6C9_CERBT</name>
<dbReference type="CDD" id="cd05188">
    <property type="entry name" value="MDR"/>
    <property type="match status" value="1"/>
</dbReference>
<reference evidence="4 6" key="2">
    <citation type="submission" date="2023-09" db="EMBL/GenBank/DDBJ databases">
        <title>Complete-Gapless Cercospora beticola genome.</title>
        <authorList>
            <person name="Wyatt N.A."/>
            <person name="Spanner R.E."/>
            <person name="Bolton M.D."/>
        </authorList>
    </citation>
    <scope>NUCLEOTIDE SEQUENCE [LARGE SCALE GENOMIC DNA]</scope>
    <source>
        <strain evidence="4">Cb09-40</strain>
    </source>
</reference>
<dbReference type="OrthoDB" id="449487at2759"/>
<gene>
    <name evidence="3" type="ORF">CB0940_03824</name>
    <name evidence="4" type="ORF">RHO25_005640</name>
</gene>
<keyword evidence="1" id="KW-0812">Transmembrane</keyword>
<feature type="transmembrane region" description="Helical" evidence="1">
    <location>
        <begin position="176"/>
        <end position="202"/>
    </location>
</feature>
<dbReference type="FunFam" id="3.40.50.720:FF:000481">
    <property type="entry name" value="Alcohol dehydrogenase, variant"/>
    <property type="match status" value="1"/>
</dbReference>
<proteinExistence type="predicted"/>
<dbReference type="InterPro" id="IPR011032">
    <property type="entry name" value="GroES-like_sf"/>
</dbReference>
<dbReference type="Proteomes" id="UP000230605">
    <property type="component" value="Chromosome 3"/>
</dbReference>
<organism evidence="3 5">
    <name type="scientific">Cercospora beticola</name>
    <name type="common">Sugarbeet leaf spot fungus</name>
    <dbReference type="NCBI Taxonomy" id="122368"/>
    <lineage>
        <taxon>Eukaryota</taxon>
        <taxon>Fungi</taxon>
        <taxon>Dikarya</taxon>
        <taxon>Ascomycota</taxon>
        <taxon>Pezizomycotina</taxon>
        <taxon>Dothideomycetes</taxon>
        <taxon>Dothideomycetidae</taxon>
        <taxon>Mycosphaerellales</taxon>
        <taxon>Mycosphaerellaceae</taxon>
        <taxon>Cercospora</taxon>
    </lineage>
</organism>
<dbReference type="SUPFAM" id="SSF51735">
    <property type="entry name" value="NAD(P)-binding Rossmann-fold domains"/>
    <property type="match status" value="1"/>
</dbReference>
<dbReference type="SUPFAM" id="SSF50129">
    <property type="entry name" value="GroES-like"/>
    <property type="match status" value="1"/>
</dbReference>
<feature type="domain" description="Enoyl reductase (ER)" evidence="2">
    <location>
        <begin position="12"/>
        <end position="351"/>
    </location>
</feature>
<sequence>MPKVLVIEKIDGKPGKVYYPLKNIEQPTPEPKDNELLVRITSAALNHRDLFIRQALYGAIGFGVPLLADGCGVVIKTGNSAEAKKWQGKRVILNPGHGWDSDPDGPESAKGYAILGGTKLNPLGTAQELIAIAASEVEEAPKHLTSNEAAALPLAGLTAWRALMTKSGQAKPGRNILITGIGGGVAVMALLYAVAAGANVYVSSGSAEKIEVAKKLGAKGGINYKDADWDKKLKEMLPKDRKKLDAIIDGAGGDVVQRGAKLLRDGGIISQYGMTVGPKMTWTMPAVLKNIELRGSTMGSRKEFAELVKFVNEKGLKPLVSRSVKGIDNLKDIDSLFDDMNKGSQLGKLVIEISPEDSKSKL</sequence>
<dbReference type="SMART" id="SM00829">
    <property type="entry name" value="PKS_ER"/>
    <property type="match status" value="1"/>
</dbReference>
<accession>A0A2G5I6C9</accession>
<dbReference type="Pfam" id="PF08240">
    <property type="entry name" value="ADH_N"/>
    <property type="match status" value="1"/>
</dbReference>
<evidence type="ECO:0000256" key="1">
    <source>
        <dbReference type="SAM" id="Phobius"/>
    </source>
</evidence>
<dbReference type="EMBL" id="LKMD01000101">
    <property type="protein sequence ID" value="PIB00023.1"/>
    <property type="molecule type" value="Genomic_DNA"/>
</dbReference>
<keyword evidence="6" id="KW-1185">Reference proteome</keyword>
<dbReference type="Gene3D" id="3.90.180.10">
    <property type="entry name" value="Medium-chain alcohol dehydrogenases, catalytic domain"/>
    <property type="match status" value="1"/>
</dbReference>
<dbReference type="EMBL" id="CP134186">
    <property type="protein sequence ID" value="WPB01020.1"/>
    <property type="molecule type" value="Genomic_DNA"/>
</dbReference>
<dbReference type="PANTHER" id="PTHR45033:SF3">
    <property type="entry name" value="DEHYDROGENASE, PUTATIVE (AFU_ORTHOLOGUE AFUA_2G13270)-RELATED"/>
    <property type="match status" value="1"/>
</dbReference>
<evidence type="ECO:0000313" key="5">
    <source>
        <dbReference type="Proteomes" id="UP000230605"/>
    </source>
</evidence>
<dbReference type="GO" id="GO:0016491">
    <property type="term" value="F:oxidoreductase activity"/>
    <property type="evidence" value="ECO:0007669"/>
    <property type="project" value="InterPro"/>
</dbReference>